<accession>A0A9W9XLU6</accession>
<evidence type="ECO:0000256" key="1">
    <source>
        <dbReference type="SAM" id="MobiDB-lite"/>
    </source>
</evidence>
<dbReference type="AlphaFoldDB" id="A0A9W9XLU6"/>
<dbReference type="Proteomes" id="UP001148312">
    <property type="component" value="Unassembled WGS sequence"/>
</dbReference>
<sequence length="75" mass="8630">MTRKIFAIKVGVITRDSRDHMAIEKRGTKNQPVMNEQDLEELNRETGISTETRTQLSENETKIRNSEHMGEPKAC</sequence>
<gene>
    <name evidence="2" type="ORF">N7539_000527</name>
</gene>
<feature type="region of interest" description="Disordered" evidence="1">
    <location>
        <begin position="51"/>
        <end position="75"/>
    </location>
</feature>
<organism evidence="2 3">
    <name type="scientific">Penicillium diatomitis</name>
    <dbReference type="NCBI Taxonomy" id="2819901"/>
    <lineage>
        <taxon>Eukaryota</taxon>
        <taxon>Fungi</taxon>
        <taxon>Dikarya</taxon>
        <taxon>Ascomycota</taxon>
        <taxon>Pezizomycotina</taxon>
        <taxon>Eurotiomycetes</taxon>
        <taxon>Eurotiomycetidae</taxon>
        <taxon>Eurotiales</taxon>
        <taxon>Aspergillaceae</taxon>
        <taxon>Penicillium</taxon>
    </lineage>
</organism>
<keyword evidence="3" id="KW-1185">Reference proteome</keyword>
<dbReference type="RefSeq" id="XP_056794424.1">
    <property type="nucleotide sequence ID" value="XM_056930131.1"/>
</dbReference>
<reference evidence="2" key="2">
    <citation type="journal article" date="2023" name="IMA Fungus">
        <title>Comparative genomic study of the Penicillium genus elucidates a diverse pangenome and 15 lateral gene transfer events.</title>
        <authorList>
            <person name="Petersen C."/>
            <person name="Sorensen T."/>
            <person name="Nielsen M.R."/>
            <person name="Sondergaard T.E."/>
            <person name="Sorensen J.L."/>
            <person name="Fitzpatrick D.A."/>
            <person name="Frisvad J.C."/>
            <person name="Nielsen K.L."/>
        </authorList>
    </citation>
    <scope>NUCLEOTIDE SEQUENCE</scope>
    <source>
        <strain evidence="2">IBT 30728</strain>
    </source>
</reference>
<evidence type="ECO:0000313" key="2">
    <source>
        <dbReference type="EMBL" id="KAJ5495411.1"/>
    </source>
</evidence>
<proteinExistence type="predicted"/>
<protein>
    <submittedName>
        <fullName evidence="2">Uncharacterized protein</fullName>
    </submittedName>
</protein>
<comment type="caution">
    <text evidence="2">The sequence shown here is derived from an EMBL/GenBank/DDBJ whole genome shotgun (WGS) entry which is preliminary data.</text>
</comment>
<dbReference type="EMBL" id="JAPWDQ010000001">
    <property type="protein sequence ID" value="KAJ5495411.1"/>
    <property type="molecule type" value="Genomic_DNA"/>
</dbReference>
<name>A0A9W9XLU6_9EURO</name>
<dbReference type="GeneID" id="81620380"/>
<reference evidence="2" key="1">
    <citation type="submission" date="2022-12" db="EMBL/GenBank/DDBJ databases">
        <authorList>
            <person name="Petersen C."/>
        </authorList>
    </citation>
    <scope>NUCLEOTIDE SEQUENCE</scope>
    <source>
        <strain evidence="2">IBT 30728</strain>
    </source>
</reference>
<feature type="compositionally biased region" description="Basic and acidic residues" evidence="1">
    <location>
        <begin position="59"/>
        <end position="75"/>
    </location>
</feature>
<evidence type="ECO:0000313" key="3">
    <source>
        <dbReference type="Proteomes" id="UP001148312"/>
    </source>
</evidence>